<dbReference type="RefSeq" id="WP_379873849.1">
    <property type="nucleotide sequence ID" value="NZ_JBHUIP010000001.1"/>
</dbReference>
<reference evidence="3" key="1">
    <citation type="journal article" date="2019" name="Int. J. Syst. Evol. Microbiol.">
        <title>The Global Catalogue of Microorganisms (GCM) 10K type strain sequencing project: providing services to taxonomists for standard genome sequencing and annotation.</title>
        <authorList>
            <consortium name="The Broad Institute Genomics Platform"/>
            <consortium name="The Broad Institute Genome Sequencing Center for Infectious Disease"/>
            <person name="Wu L."/>
            <person name="Ma J."/>
        </authorList>
    </citation>
    <scope>NUCLEOTIDE SEQUENCE [LARGE SCALE GENOMIC DNA]</scope>
    <source>
        <strain evidence="3">CGMCC 1.19062</strain>
    </source>
</reference>
<evidence type="ECO:0000256" key="1">
    <source>
        <dbReference type="SAM" id="MobiDB-lite"/>
    </source>
</evidence>
<proteinExistence type="predicted"/>
<accession>A0ABW5DKL3</accession>
<organism evidence="2 3">
    <name type="scientific">Lacibacterium aquatile</name>
    <dbReference type="NCBI Taxonomy" id="1168082"/>
    <lineage>
        <taxon>Bacteria</taxon>
        <taxon>Pseudomonadati</taxon>
        <taxon>Pseudomonadota</taxon>
        <taxon>Alphaproteobacteria</taxon>
        <taxon>Rhodospirillales</taxon>
        <taxon>Rhodospirillaceae</taxon>
    </lineage>
</organism>
<evidence type="ECO:0000313" key="3">
    <source>
        <dbReference type="Proteomes" id="UP001597295"/>
    </source>
</evidence>
<comment type="caution">
    <text evidence="2">The sequence shown here is derived from an EMBL/GenBank/DDBJ whole genome shotgun (WGS) entry which is preliminary data.</text>
</comment>
<gene>
    <name evidence="2" type="ORF">ACFSM5_00200</name>
</gene>
<dbReference type="EMBL" id="JBHUIP010000001">
    <property type="protein sequence ID" value="MFD2261290.1"/>
    <property type="molecule type" value="Genomic_DNA"/>
</dbReference>
<name>A0ABW5DKL3_9PROT</name>
<sequence length="140" mass="15165">MWQGSMQRWLRNGALIPAAVMLSEPALSQVRQNDLTIQRLDCQRLSSHVPNDDVTYKPNADSGVAPADLPGSAGSQGVPVTADININARRYTTTVLPPGMSLDMSAGLITIDEQGKAYLNGRPLSESENQAVYVACRRVR</sequence>
<protein>
    <submittedName>
        <fullName evidence="2">Uncharacterized protein</fullName>
    </submittedName>
</protein>
<feature type="region of interest" description="Disordered" evidence="1">
    <location>
        <begin position="51"/>
        <end position="76"/>
    </location>
</feature>
<dbReference type="Proteomes" id="UP001597295">
    <property type="component" value="Unassembled WGS sequence"/>
</dbReference>
<keyword evidence="3" id="KW-1185">Reference proteome</keyword>
<evidence type="ECO:0000313" key="2">
    <source>
        <dbReference type="EMBL" id="MFD2261290.1"/>
    </source>
</evidence>